<dbReference type="Pfam" id="PF02653">
    <property type="entry name" value="BPD_transp_2"/>
    <property type="match status" value="1"/>
</dbReference>
<dbReference type="EMBL" id="FNCV01000009">
    <property type="protein sequence ID" value="SDH64664.1"/>
    <property type="molecule type" value="Genomic_DNA"/>
</dbReference>
<evidence type="ECO:0000313" key="8">
    <source>
        <dbReference type="Proteomes" id="UP000217076"/>
    </source>
</evidence>
<evidence type="ECO:0000256" key="1">
    <source>
        <dbReference type="ARBA" id="ARBA00004651"/>
    </source>
</evidence>
<evidence type="ECO:0000256" key="2">
    <source>
        <dbReference type="ARBA" id="ARBA00022475"/>
    </source>
</evidence>
<organism evidence="7 8">
    <name type="scientific">Roseospirillum parvum</name>
    <dbReference type="NCBI Taxonomy" id="83401"/>
    <lineage>
        <taxon>Bacteria</taxon>
        <taxon>Pseudomonadati</taxon>
        <taxon>Pseudomonadota</taxon>
        <taxon>Alphaproteobacteria</taxon>
        <taxon>Rhodospirillales</taxon>
        <taxon>Rhodospirillaceae</taxon>
        <taxon>Roseospirillum</taxon>
    </lineage>
</organism>
<feature type="transmembrane region" description="Helical" evidence="6">
    <location>
        <begin position="12"/>
        <end position="29"/>
    </location>
</feature>
<name>A0A1G8E452_9PROT</name>
<dbReference type="OrthoDB" id="9804361at2"/>
<proteinExistence type="predicted"/>
<feature type="transmembrane region" description="Helical" evidence="6">
    <location>
        <begin position="35"/>
        <end position="53"/>
    </location>
</feature>
<dbReference type="AlphaFoldDB" id="A0A1G8E452"/>
<keyword evidence="3 6" id="KW-0812">Transmembrane</keyword>
<dbReference type="CDD" id="cd06581">
    <property type="entry name" value="TM_PBP1_LivM_like"/>
    <property type="match status" value="1"/>
</dbReference>
<evidence type="ECO:0000256" key="4">
    <source>
        <dbReference type="ARBA" id="ARBA00022989"/>
    </source>
</evidence>
<keyword evidence="8" id="KW-1185">Reference proteome</keyword>
<feature type="transmembrane region" description="Helical" evidence="6">
    <location>
        <begin position="83"/>
        <end position="102"/>
    </location>
</feature>
<sequence>MLKVLASPRGGGLLVLIVLIALLPLGFQNNFHYDVAIRVGFNAIVVVGLNLLIGYAGQISLGHAGFLALGAYASAILTGSHDWPPVLAMLTGAVGVGLLAFVVARPVLRLKGHYLAMATLGMGMIIAIVLNTESQLTGGPDGMSVWVSFGVAGLEANTPRQWYWLVGALLVVWVWLALNLIDSPFGRALKAVHGSEVAAEVVGVDTTSVKVTVFVVSAVVASLVGSLSAHYISFISPQEASFFHSIELVIMAVLGGMASIYGSLVGAAILTVLPQVLTAFEDFEHLVFGLVMMAVMIFMPKGIVPSLGLWLAGRARRPGGEAAP</sequence>
<reference evidence="8" key="1">
    <citation type="submission" date="2016-10" db="EMBL/GenBank/DDBJ databases">
        <authorList>
            <person name="Varghese N."/>
            <person name="Submissions S."/>
        </authorList>
    </citation>
    <scope>NUCLEOTIDE SEQUENCE [LARGE SCALE GENOMIC DNA]</scope>
    <source>
        <strain evidence="8">930I</strain>
    </source>
</reference>
<dbReference type="RefSeq" id="WP_092620752.1">
    <property type="nucleotide sequence ID" value="NZ_FNCV01000009.1"/>
</dbReference>
<feature type="transmembrane region" description="Helical" evidence="6">
    <location>
        <begin position="248"/>
        <end position="273"/>
    </location>
</feature>
<feature type="transmembrane region" description="Helical" evidence="6">
    <location>
        <begin position="285"/>
        <end position="311"/>
    </location>
</feature>
<evidence type="ECO:0000256" key="6">
    <source>
        <dbReference type="SAM" id="Phobius"/>
    </source>
</evidence>
<dbReference type="InterPro" id="IPR043428">
    <property type="entry name" value="LivM-like"/>
</dbReference>
<comment type="subcellular location">
    <subcellularLocation>
        <location evidence="1">Cell membrane</location>
        <topology evidence="1">Multi-pass membrane protein</topology>
    </subcellularLocation>
</comment>
<dbReference type="PANTHER" id="PTHR30482:SF18">
    <property type="entry name" value="BRANCHED AMINO ACID TRANSPORT SYSTEM PERMEASE"/>
    <property type="match status" value="1"/>
</dbReference>
<dbReference type="GO" id="GO:0015658">
    <property type="term" value="F:branched-chain amino acid transmembrane transporter activity"/>
    <property type="evidence" value="ECO:0007669"/>
    <property type="project" value="InterPro"/>
</dbReference>
<keyword evidence="4 6" id="KW-1133">Transmembrane helix</keyword>
<dbReference type="InterPro" id="IPR001851">
    <property type="entry name" value="ABC_transp_permease"/>
</dbReference>
<keyword evidence="5 6" id="KW-0472">Membrane</keyword>
<feature type="transmembrane region" description="Helical" evidence="6">
    <location>
        <begin position="162"/>
        <end position="181"/>
    </location>
</feature>
<keyword evidence="2" id="KW-1003">Cell membrane</keyword>
<evidence type="ECO:0000313" key="7">
    <source>
        <dbReference type="EMBL" id="SDH64664.1"/>
    </source>
</evidence>
<evidence type="ECO:0000256" key="5">
    <source>
        <dbReference type="ARBA" id="ARBA00023136"/>
    </source>
</evidence>
<dbReference type="PANTHER" id="PTHR30482">
    <property type="entry name" value="HIGH-AFFINITY BRANCHED-CHAIN AMINO ACID TRANSPORT SYSTEM PERMEASE"/>
    <property type="match status" value="1"/>
</dbReference>
<dbReference type="STRING" id="83401.SAMN05421742_10929"/>
<gene>
    <name evidence="7" type="ORF">SAMN05421742_10929</name>
</gene>
<dbReference type="GO" id="GO:0005886">
    <property type="term" value="C:plasma membrane"/>
    <property type="evidence" value="ECO:0007669"/>
    <property type="project" value="UniProtKB-SubCell"/>
</dbReference>
<protein>
    <submittedName>
        <fullName evidence="7">Branched-chain amino acid transport system permease protein</fullName>
    </submittedName>
</protein>
<dbReference type="Proteomes" id="UP000217076">
    <property type="component" value="Unassembled WGS sequence"/>
</dbReference>
<evidence type="ECO:0000256" key="3">
    <source>
        <dbReference type="ARBA" id="ARBA00022692"/>
    </source>
</evidence>
<accession>A0A1G8E452</accession>